<evidence type="ECO:0000259" key="1">
    <source>
        <dbReference type="Pfam" id="PF02811"/>
    </source>
</evidence>
<proteinExistence type="predicted"/>
<dbReference type="SUPFAM" id="SSF89550">
    <property type="entry name" value="PHP domain-like"/>
    <property type="match status" value="1"/>
</dbReference>
<reference evidence="2" key="1">
    <citation type="submission" date="2022-08" db="EMBL/GenBank/DDBJ databases">
        <title>The genomic sequence of strain Paenibacillus sp. SCIV0701.</title>
        <authorList>
            <person name="Zhao H."/>
        </authorList>
    </citation>
    <scope>NUCLEOTIDE SEQUENCE</scope>
    <source>
        <strain evidence="2">SCIV0701</strain>
    </source>
</reference>
<dbReference type="InterPro" id="IPR016195">
    <property type="entry name" value="Pol/histidinol_Pase-like"/>
</dbReference>
<accession>A0A9X2N2J0</accession>
<feature type="domain" description="PHP" evidence="1">
    <location>
        <begin position="4"/>
        <end position="111"/>
    </location>
</feature>
<comment type="caution">
    <text evidence="2">The sequence shown here is derived from an EMBL/GenBank/DDBJ whole genome shotgun (WGS) entry which is preliminary data.</text>
</comment>
<name>A0A9X2N2J0_9BACL</name>
<dbReference type="AlphaFoldDB" id="A0A9X2N2J0"/>
<dbReference type="RefSeq" id="WP_257452745.1">
    <property type="nucleotide sequence ID" value="NZ_JANIPJ010000035.1"/>
</dbReference>
<dbReference type="GO" id="GO:0004534">
    <property type="term" value="F:5'-3' RNA exonuclease activity"/>
    <property type="evidence" value="ECO:0007669"/>
    <property type="project" value="TreeGrafter"/>
</dbReference>
<dbReference type="Pfam" id="PF02811">
    <property type="entry name" value="PHP"/>
    <property type="match status" value="1"/>
</dbReference>
<dbReference type="InterPro" id="IPR052018">
    <property type="entry name" value="PHP_domain"/>
</dbReference>
<sequence length="251" mass="28559">MNIDLHTHGKLSKKTEFSLDYFLSMTREASENGLQAIALTEHFNTRNFCDMMDQLDASFDYKEDYYEVEGLRVFTGMEVDVSGKGHILIIANRDLIRQLRRDLEKHTEHDSYIPLSSLLDHTEGWPALRIGAHPTRSSTPLTHHDPQLLARLDALDLNAKDLYEAGLETADQVRALADRLMLPVTAGSDSHQPLQFGSVINKLEQRCETAEELRSLIREGRYELEISPCLHVKVKGAQMMKELLKRSMVIA</sequence>
<protein>
    <submittedName>
        <fullName evidence="2">PHP domain-containing protein</fullName>
    </submittedName>
</protein>
<dbReference type="EMBL" id="JANIPJ010000035">
    <property type="protein sequence ID" value="MCR2807867.1"/>
    <property type="molecule type" value="Genomic_DNA"/>
</dbReference>
<evidence type="ECO:0000313" key="3">
    <source>
        <dbReference type="Proteomes" id="UP001141950"/>
    </source>
</evidence>
<keyword evidence="3" id="KW-1185">Reference proteome</keyword>
<organism evidence="2 3">
    <name type="scientific">Paenibacillus soyae</name>
    <dbReference type="NCBI Taxonomy" id="2969249"/>
    <lineage>
        <taxon>Bacteria</taxon>
        <taxon>Bacillati</taxon>
        <taxon>Bacillota</taxon>
        <taxon>Bacilli</taxon>
        <taxon>Bacillales</taxon>
        <taxon>Paenibacillaceae</taxon>
        <taxon>Paenibacillus</taxon>
    </lineage>
</organism>
<dbReference type="Pfam" id="PF13263">
    <property type="entry name" value="PHP_C"/>
    <property type="match status" value="1"/>
</dbReference>
<gene>
    <name evidence="2" type="ORF">NQZ67_28720</name>
</gene>
<dbReference type="PANTHER" id="PTHR42924:SF3">
    <property type="entry name" value="POLYMERASE_HISTIDINOL PHOSPHATASE N-TERMINAL DOMAIN-CONTAINING PROTEIN"/>
    <property type="match status" value="1"/>
</dbReference>
<dbReference type="PANTHER" id="PTHR42924">
    <property type="entry name" value="EXONUCLEASE"/>
    <property type="match status" value="1"/>
</dbReference>
<dbReference type="Gene3D" id="3.20.20.140">
    <property type="entry name" value="Metal-dependent hydrolases"/>
    <property type="match status" value="1"/>
</dbReference>
<dbReference type="GO" id="GO:0035312">
    <property type="term" value="F:5'-3' DNA exonuclease activity"/>
    <property type="evidence" value="ECO:0007669"/>
    <property type="project" value="TreeGrafter"/>
</dbReference>
<evidence type="ECO:0000313" key="2">
    <source>
        <dbReference type="EMBL" id="MCR2807867.1"/>
    </source>
</evidence>
<dbReference type="InterPro" id="IPR004013">
    <property type="entry name" value="PHP_dom"/>
</dbReference>
<dbReference type="Proteomes" id="UP001141950">
    <property type="component" value="Unassembled WGS sequence"/>
</dbReference>